<dbReference type="Pfam" id="PF06429">
    <property type="entry name" value="Flg_bbr_C"/>
    <property type="match status" value="1"/>
</dbReference>
<organism evidence="6 7">
    <name type="scientific">Paenibacillus urinalis</name>
    <dbReference type="NCBI Taxonomy" id="521520"/>
    <lineage>
        <taxon>Bacteria</taxon>
        <taxon>Bacillati</taxon>
        <taxon>Bacillota</taxon>
        <taxon>Bacilli</taxon>
        <taxon>Bacillales</taxon>
        <taxon>Paenibacillaceae</taxon>
        <taxon>Paenibacillus</taxon>
    </lineage>
</organism>
<dbReference type="PANTHER" id="PTHR30435">
    <property type="entry name" value="FLAGELLAR PROTEIN"/>
    <property type="match status" value="1"/>
</dbReference>
<dbReference type="SUPFAM" id="SSF117143">
    <property type="entry name" value="Flagellar hook protein flgE"/>
    <property type="match status" value="1"/>
</dbReference>
<dbReference type="Pfam" id="PF00460">
    <property type="entry name" value="Flg_bb_rod"/>
    <property type="match status" value="1"/>
</dbReference>
<dbReference type="NCBIfam" id="TIGR03506">
    <property type="entry name" value="FlgEFG_subfam"/>
    <property type="match status" value="1"/>
</dbReference>
<dbReference type="Proteomes" id="UP001220962">
    <property type="component" value="Chromosome"/>
</dbReference>
<evidence type="ECO:0000259" key="4">
    <source>
        <dbReference type="Pfam" id="PF06429"/>
    </source>
</evidence>
<feature type="domain" description="Flagellar basal-body/hook protein C-terminal" evidence="4">
    <location>
        <begin position="227"/>
        <end position="272"/>
    </location>
</feature>
<keyword evidence="6" id="KW-0966">Cell projection</keyword>
<comment type="similarity">
    <text evidence="1 2">Belongs to the flagella basal body rod proteins family.</text>
</comment>
<dbReference type="GO" id="GO:0009425">
    <property type="term" value="C:bacterial-type flagellum basal body"/>
    <property type="evidence" value="ECO:0007669"/>
    <property type="project" value="UniProtKB-SubCell"/>
</dbReference>
<keyword evidence="6" id="KW-0969">Cilium</keyword>
<accession>A0AAX3MYC9</accession>
<dbReference type="GO" id="GO:0071978">
    <property type="term" value="P:bacterial-type flagellum-dependent swarming motility"/>
    <property type="evidence" value="ECO:0007669"/>
    <property type="project" value="TreeGrafter"/>
</dbReference>
<dbReference type="PANTHER" id="PTHR30435:SF19">
    <property type="entry name" value="FLAGELLAR BASAL-BODY ROD PROTEIN FLGG"/>
    <property type="match status" value="1"/>
</dbReference>
<name>A0AAX3MYC9_9BACL</name>
<reference evidence="6" key="1">
    <citation type="submission" date="2023-02" db="EMBL/GenBank/DDBJ databases">
        <title>Pathogen: clinical or host-associated sample.</title>
        <authorList>
            <person name="Hergert J."/>
            <person name="Casey R."/>
            <person name="Wagner J."/>
            <person name="Young E.L."/>
            <person name="Oakeson K.F."/>
        </authorList>
    </citation>
    <scope>NUCLEOTIDE SEQUENCE</scope>
    <source>
        <strain evidence="6">2022CK-00830</strain>
    </source>
</reference>
<feature type="domain" description="Flagellar basal body rod protein N-terminal" evidence="3">
    <location>
        <begin position="12"/>
        <end position="35"/>
    </location>
</feature>
<keyword evidence="2" id="KW-0975">Bacterial flagellum</keyword>
<dbReference type="InterPro" id="IPR010930">
    <property type="entry name" value="Flg_bb/hook_C_dom"/>
</dbReference>
<proteinExistence type="inferred from homology"/>
<keyword evidence="6" id="KW-0282">Flagellum</keyword>
<dbReference type="InterPro" id="IPR053967">
    <property type="entry name" value="LlgE_F_G-like_D1"/>
</dbReference>
<evidence type="ECO:0000313" key="6">
    <source>
        <dbReference type="EMBL" id="WDH82277.1"/>
    </source>
</evidence>
<gene>
    <name evidence="6" type="ORF">PUW23_22965</name>
</gene>
<dbReference type="AlphaFoldDB" id="A0AAX3MYC9"/>
<evidence type="ECO:0000259" key="3">
    <source>
        <dbReference type="Pfam" id="PF00460"/>
    </source>
</evidence>
<dbReference type="InterPro" id="IPR001444">
    <property type="entry name" value="Flag_bb_rod_N"/>
</dbReference>
<dbReference type="Pfam" id="PF22692">
    <property type="entry name" value="LlgE_F_G_D1"/>
    <property type="match status" value="1"/>
</dbReference>
<feature type="domain" description="Flagellar hook protein FlgE/F/G-like D1" evidence="5">
    <location>
        <begin position="96"/>
        <end position="164"/>
    </location>
</feature>
<evidence type="ECO:0000256" key="1">
    <source>
        <dbReference type="ARBA" id="ARBA00009677"/>
    </source>
</evidence>
<dbReference type="RefSeq" id="WP_274359121.1">
    <property type="nucleotide sequence ID" value="NZ_CP118101.1"/>
</dbReference>
<evidence type="ECO:0000313" key="7">
    <source>
        <dbReference type="Proteomes" id="UP001220962"/>
    </source>
</evidence>
<evidence type="ECO:0000256" key="2">
    <source>
        <dbReference type="RuleBase" id="RU362116"/>
    </source>
</evidence>
<comment type="subcellular location">
    <subcellularLocation>
        <location evidence="2">Bacterial flagellum basal body</location>
    </subcellularLocation>
</comment>
<evidence type="ECO:0000259" key="5">
    <source>
        <dbReference type="Pfam" id="PF22692"/>
    </source>
</evidence>
<sequence length="274" mass="29064">MNNSMISALVSMQSLQQRLNVIADNVANVDTVGYKSKQASFEDVLTTFQEQASPLNRDGRATPLGYTQGYGIQMVSLAQDMTQGEMNATGNPTDLAIEGNALFAVEVNGEKAWTRAGNFQFVPDPADQDRMRLVTAEGYAVLGRDGEGITTPVNSSAAVDASGNLLVRIGNSPNAAIAGQLQFVEPMRPEGLSASADNLYTLAPGATEAEVFGENAAARVPAGASIRSGYLETSNVDLTAEMTKMLEVQRTYQLAARALSSSDTMLNLANNMRA</sequence>
<dbReference type="InterPro" id="IPR037925">
    <property type="entry name" value="FlgE/F/G-like"/>
</dbReference>
<dbReference type="InterPro" id="IPR020013">
    <property type="entry name" value="Flagellar_FlgE/F/G"/>
</dbReference>
<dbReference type="EMBL" id="CP118101">
    <property type="protein sequence ID" value="WDH82277.1"/>
    <property type="molecule type" value="Genomic_DNA"/>
</dbReference>
<protein>
    <submittedName>
        <fullName evidence="6">Flagellar hook-basal body protein</fullName>
    </submittedName>
</protein>